<gene>
    <name evidence="5" type="ORF">RND81_14G004000</name>
</gene>
<dbReference type="AlphaFoldDB" id="A0AAW1GSK0"/>
<evidence type="ECO:0000256" key="3">
    <source>
        <dbReference type="SAM" id="MobiDB-lite"/>
    </source>
</evidence>
<dbReference type="GO" id="GO:0000977">
    <property type="term" value="F:RNA polymerase II transcription regulatory region sequence-specific DNA binding"/>
    <property type="evidence" value="ECO:0007669"/>
    <property type="project" value="TreeGrafter"/>
</dbReference>
<dbReference type="GO" id="GO:0045944">
    <property type="term" value="P:positive regulation of transcription by RNA polymerase II"/>
    <property type="evidence" value="ECO:0007669"/>
    <property type="project" value="TreeGrafter"/>
</dbReference>
<comment type="caution">
    <text evidence="5">The sequence shown here is derived from an EMBL/GenBank/DDBJ whole genome shotgun (WGS) entry which is preliminary data.</text>
</comment>
<dbReference type="GO" id="GO:0042393">
    <property type="term" value="F:histone binding"/>
    <property type="evidence" value="ECO:0007669"/>
    <property type="project" value="TreeGrafter"/>
</dbReference>
<name>A0AAW1GSK0_SAPOF</name>
<feature type="compositionally biased region" description="Polar residues" evidence="3">
    <location>
        <begin position="350"/>
        <end position="377"/>
    </location>
</feature>
<dbReference type="Pfam" id="PF16135">
    <property type="entry name" value="TDBD"/>
    <property type="match status" value="1"/>
</dbReference>
<sequence length="549" mass="60496">MLKDAGALTSKEVTFDNISRIDVKRPQQCFTNDSEAELVPRKKQALEDPRSSFFAGVPSLSLPWGISGFNSVPIQLDENLLNTVTTRNIDSNERNILPNDTGHLISGRDPFENTSSFGLSMSHPLPDSMFGIDYGGSRKVKVIKVRDPENFMPKSIGPSHSGEVGIEATTHGYSKMDNSSVSMFPAFSREDANVMKLGELYGREYDNFLSTRQSFSKGNGTETAVRHKHEAGINIKPMSMLFGKNNFNIMSMPENFSKGDCSVIPFENQSNEVDTMISMRPVYNGDGCVSASNVCNYKVKVGAVSTAQSVCNCESHGLSVGHSLDMGETNIISFSGHQKDDDTSARMIGSYNSQTGQTAGQRLDTSSPKDLNVTNSNPAICTSEALSAGAESSSKRKDESKSLKKIPLNIFPANVRSLLSTRILDEIPVKYTAWSQEKVLPGIIQGCGYLCGCQSCNFSKVINAYEFERHAGCKTKHPNNHIYFENGKTIYGVVQELRGTPQNILFDAIQTVTGSPINQKAFRLWKESFLVATRELQRIYSKDERKQLL</sequence>
<dbReference type="GO" id="GO:0005634">
    <property type="term" value="C:nucleus"/>
    <property type="evidence" value="ECO:0007669"/>
    <property type="project" value="UniProtKB-SubCell"/>
</dbReference>
<dbReference type="EMBL" id="JBDFQZ010000014">
    <property type="protein sequence ID" value="KAK9663879.1"/>
    <property type="molecule type" value="Genomic_DNA"/>
</dbReference>
<proteinExistence type="predicted"/>
<dbReference type="GO" id="GO:0003682">
    <property type="term" value="F:chromatin binding"/>
    <property type="evidence" value="ECO:0007669"/>
    <property type="project" value="TreeGrafter"/>
</dbReference>
<accession>A0AAW1GSK0</accession>
<feature type="domain" description="Tify" evidence="4">
    <location>
        <begin position="442"/>
        <end position="496"/>
    </location>
</feature>
<keyword evidence="2" id="KW-0539">Nucleus</keyword>
<protein>
    <recommendedName>
        <fullName evidence="4">Tify domain-containing protein</fullName>
    </recommendedName>
</protein>
<organism evidence="5 6">
    <name type="scientific">Saponaria officinalis</name>
    <name type="common">Common soapwort</name>
    <name type="synonym">Lychnis saponaria</name>
    <dbReference type="NCBI Taxonomy" id="3572"/>
    <lineage>
        <taxon>Eukaryota</taxon>
        <taxon>Viridiplantae</taxon>
        <taxon>Streptophyta</taxon>
        <taxon>Embryophyta</taxon>
        <taxon>Tracheophyta</taxon>
        <taxon>Spermatophyta</taxon>
        <taxon>Magnoliopsida</taxon>
        <taxon>eudicotyledons</taxon>
        <taxon>Gunneridae</taxon>
        <taxon>Pentapetalae</taxon>
        <taxon>Caryophyllales</taxon>
        <taxon>Caryophyllaceae</taxon>
        <taxon>Caryophylleae</taxon>
        <taxon>Saponaria</taxon>
    </lineage>
</organism>
<evidence type="ECO:0000256" key="2">
    <source>
        <dbReference type="ARBA" id="ARBA00023242"/>
    </source>
</evidence>
<dbReference type="InterPro" id="IPR032308">
    <property type="entry name" value="TDBD"/>
</dbReference>
<evidence type="ECO:0000313" key="6">
    <source>
        <dbReference type="Proteomes" id="UP001443914"/>
    </source>
</evidence>
<comment type="subcellular location">
    <subcellularLocation>
        <location evidence="1">Nucleus</location>
    </subcellularLocation>
</comment>
<evidence type="ECO:0000256" key="1">
    <source>
        <dbReference type="ARBA" id="ARBA00004123"/>
    </source>
</evidence>
<dbReference type="PANTHER" id="PTHR47025">
    <property type="entry name" value="AUTOIMMUNE REGULATOR"/>
    <property type="match status" value="1"/>
</dbReference>
<reference evidence="5" key="1">
    <citation type="submission" date="2024-03" db="EMBL/GenBank/DDBJ databases">
        <title>WGS assembly of Saponaria officinalis var. Norfolk2.</title>
        <authorList>
            <person name="Jenkins J."/>
            <person name="Shu S."/>
            <person name="Grimwood J."/>
            <person name="Barry K."/>
            <person name="Goodstein D."/>
            <person name="Schmutz J."/>
            <person name="Leebens-Mack J."/>
            <person name="Osbourn A."/>
        </authorList>
    </citation>
    <scope>NUCLEOTIDE SEQUENCE [LARGE SCALE GENOMIC DNA]</scope>
    <source>
        <strain evidence="5">JIC</strain>
    </source>
</reference>
<dbReference type="Proteomes" id="UP001443914">
    <property type="component" value="Unassembled WGS sequence"/>
</dbReference>
<keyword evidence="6" id="KW-1185">Reference proteome</keyword>
<feature type="region of interest" description="Disordered" evidence="3">
    <location>
        <begin position="334"/>
        <end position="377"/>
    </location>
</feature>
<evidence type="ECO:0000259" key="4">
    <source>
        <dbReference type="Pfam" id="PF16135"/>
    </source>
</evidence>
<dbReference type="PANTHER" id="PTHR47025:SF9">
    <property type="entry name" value="PROTEIN, PUTATIVE-RELATED"/>
    <property type="match status" value="1"/>
</dbReference>
<evidence type="ECO:0000313" key="5">
    <source>
        <dbReference type="EMBL" id="KAK9663879.1"/>
    </source>
</evidence>